<proteinExistence type="inferred from homology"/>
<evidence type="ECO:0000313" key="7">
    <source>
        <dbReference type="EMBL" id="MPM67790.1"/>
    </source>
</evidence>
<evidence type="ECO:0000259" key="6">
    <source>
        <dbReference type="PROSITE" id="PS50823"/>
    </source>
</evidence>
<dbReference type="FunFam" id="3.30.300.20:FF:000001">
    <property type="entry name" value="30S ribosomal protein S3"/>
    <property type="match status" value="1"/>
</dbReference>
<evidence type="ECO:0000256" key="5">
    <source>
        <dbReference type="ARBA" id="ARBA00023274"/>
    </source>
</evidence>
<dbReference type="SUPFAM" id="SSF54814">
    <property type="entry name" value="Prokaryotic type KH domain (KH-domain type II)"/>
    <property type="match status" value="1"/>
</dbReference>
<dbReference type="Gene3D" id="3.30.1140.32">
    <property type="entry name" value="Ribosomal protein S3, C-terminal domain"/>
    <property type="match status" value="1"/>
</dbReference>
<keyword evidence="2" id="KW-0699">rRNA-binding</keyword>
<comment type="caution">
    <text evidence="7">The sequence shown here is derived from an EMBL/GenBank/DDBJ whole genome shotgun (WGS) entry which is preliminary data.</text>
</comment>
<dbReference type="Pfam" id="PF07650">
    <property type="entry name" value="KH_2"/>
    <property type="match status" value="1"/>
</dbReference>
<dbReference type="GO" id="GO:0022627">
    <property type="term" value="C:cytosolic small ribosomal subunit"/>
    <property type="evidence" value="ECO:0007669"/>
    <property type="project" value="TreeGrafter"/>
</dbReference>
<dbReference type="PANTHER" id="PTHR11760">
    <property type="entry name" value="30S/40S RIBOSOMAL PROTEIN S3"/>
    <property type="match status" value="1"/>
</dbReference>
<dbReference type="SUPFAM" id="SSF54821">
    <property type="entry name" value="Ribosomal protein S3 C-terminal domain"/>
    <property type="match status" value="1"/>
</dbReference>
<feature type="domain" description="KH type-2" evidence="6">
    <location>
        <begin position="39"/>
        <end position="110"/>
    </location>
</feature>
<reference evidence="7" key="1">
    <citation type="submission" date="2019-08" db="EMBL/GenBank/DDBJ databases">
        <authorList>
            <person name="Kucharzyk K."/>
            <person name="Murdoch R.W."/>
            <person name="Higgins S."/>
            <person name="Loffler F."/>
        </authorList>
    </citation>
    <scope>NUCLEOTIDE SEQUENCE</scope>
</reference>
<dbReference type="InterPro" id="IPR018280">
    <property type="entry name" value="Ribosomal_uS3_CS"/>
</dbReference>
<dbReference type="Gene3D" id="3.30.300.20">
    <property type="match status" value="1"/>
</dbReference>
<dbReference type="InterPro" id="IPR004087">
    <property type="entry name" value="KH_dom"/>
</dbReference>
<dbReference type="EMBL" id="VSSQ01021894">
    <property type="protein sequence ID" value="MPM67790.1"/>
    <property type="molecule type" value="Genomic_DNA"/>
</dbReference>
<sequence>MGQKVNPIGLRTALTKDWDSRWFANNAMFSKWLLEDLKIRGFVKTKFASAAIARVKIERSASRVRVTIFSARPGVLIGKKGAELDTLRQEIAKLVNNDVKDVFVDVNEIRRAEINAQLVAESIALQLERRIGFRRAMKRAIQLAMENGAEGIKINVAGRLGGAELARSEQYKEGRVPLHTLKAKIDYGFVEAHTPAGKIGVKVWICHNEAMEEESNATNAKKGKVQKNSARK</sequence>
<protein>
    <submittedName>
        <fullName evidence="7">30S ribosomal protein S3</fullName>
    </submittedName>
</protein>
<name>A0A645BQS6_9ZZZZ</name>
<dbReference type="GO" id="GO:0019843">
    <property type="term" value="F:rRNA binding"/>
    <property type="evidence" value="ECO:0007669"/>
    <property type="project" value="UniProtKB-KW"/>
</dbReference>
<dbReference type="SMART" id="SM00322">
    <property type="entry name" value="KH"/>
    <property type="match status" value="1"/>
</dbReference>
<dbReference type="InterPro" id="IPR004044">
    <property type="entry name" value="KH_dom_type_2"/>
</dbReference>
<dbReference type="PROSITE" id="PS00548">
    <property type="entry name" value="RIBOSOMAL_S3"/>
    <property type="match status" value="1"/>
</dbReference>
<dbReference type="InterPro" id="IPR036419">
    <property type="entry name" value="Ribosomal_S3_C_sf"/>
</dbReference>
<dbReference type="NCBIfam" id="TIGR01009">
    <property type="entry name" value="rpsC_bact"/>
    <property type="match status" value="1"/>
</dbReference>
<keyword evidence="4 7" id="KW-0689">Ribosomal protein</keyword>
<organism evidence="7">
    <name type="scientific">bioreactor metagenome</name>
    <dbReference type="NCBI Taxonomy" id="1076179"/>
    <lineage>
        <taxon>unclassified sequences</taxon>
        <taxon>metagenomes</taxon>
        <taxon>ecological metagenomes</taxon>
    </lineage>
</organism>
<dbReference type="InterPro" id="IPR015946">
    <property type="entry name" value="KH_dom-like_a/b"/>
</dbReference>
<gene>
    <name evidence="7" type="primary">rpsC_26</name>
    <name evidence="7" type="ORF">SDC9_114714</name>
</gene>
<dbReference type="InterPro" id="IPR057258">
    <property type="entry name" value="Ribosomal_uS3"/>
</dbReference>
<evidence type="ECO:0000256" key="4">
    <source>
        <dbReference type="ARBA" id="ARBA00022980"/>
    </source>
</evidence>
<dbReference type="InterPro" id="IPR009019">
    <property type="entry name" value="KH_sf_prok-type"/>
</dbReference>
<dbReference type="GO" id="GO:0006412">
    <property type="term" value="P:translation"/>
    <property type="evidence" value="ECO:0007669"/>
    <property type="project" value="InterPro"/>
</dbReference>
<keyword evidence="5" id="KW-0687">Ribonucleoprotein</keyword>
<evidence type="ECO:0000256" key="2">
    <source>
        <dbReference type="ARBA" id="ARBA00022730"/>
    </source>
</evidence>
<dbReference type="PROSITE" id="PS50823">
    <property type="entry name" value="KH_TYPE_2"/>
    <property type="match status" value="1"/>
</dbReference>
<accession>A0A645BQS6</accession>
<dbReference type="Pfam" id="PF00189">
    <property type="entry name" value="Ribosomal_S3_C"/>
    <property type="match status" value="1"/>
</dbReference>
<dbReference type="HAMAP" id="MF_01309_B">
    <property type="entry name" value="Ribosomal_uS3_B"/>
    <property type="match status" value="1"/>
</dbReference>
<comment type="similarity">
    <text evidence="1">Belongs to the universal ribosomal protein uS3 family.</text>
</comment>
<dbReference type="PANTHER" id="PTHR11760:SF19">
    <property type="entry name" value="SMALL RIBOSOMAL SUBUNIT PROTEIN US3C"/>
    <property type="match status" value="1"/>
</dbReference>
<dbReference type="CDD" id="cd02412">
    <property type="entry name" value="KH-II_30S_S3"/>
    <property type="match status" value="1"/>
</dbReference>
<dbReference type="AlphaFoldDB" id="A0A645BQS6"/>
<keyword evidence="3" id="KW-0694">RNA-binding</keyword>
<evidence type="ECO:0000256" key="3">
    <source>
        <dbReference type="ARBA" id="ARBA00022884"/>
    </source>
</evidence>
<dbReference type="InterPro" id="IPR005704">
    <property type="entry name" value="Ribosomal_uS3_bac-typ"/>
</dbReference>
<evidence type="ECO:0000256" key="1">
    <source>
        <dbReference type="ARBA" id="ARBA00010761"/>
    </source>
</evidence>
<dbReference type="InterPro" id="IPR001351">
    <property type="entry name" value="Ribosomal_uS3_C"/>
</dbReference>
<dbReference type="GO" id="GO:0003735">
    <property type="term" value="F:structural constituent of ribosome"/>
    <property type="evidence" value="ECO:0007669"/>
    <property type="project" value="InterPro"/>
</dbReference>